<gene>
    <name evidence="1" type="ORF">AF333_28775</name>
    <name evidence="2" type="ORF">SAMN04487909_12879</name>
</gene>
<dbReference type="Proteomes" id="UP000037269">
    <property type="component" value="Unassembled WGS sequence"/>
</dbReference>
<evidence type="ECO:0000313" key="2">
    <source>
        <dbReference type="EMBL" id="SDJ78622.1"/>
    </source>
</evidence>
<accession>A0A0D1VL82</accession>
<dbReference type="PATRIC" id="fig|47500.8.peg.5228"/>
<evidence type="ECO:0000313" key="1">
    <source>
        <dbReference type="EMBL" id="KON90481.1"/>
    </source>
</evidence>
<reference evidence="1 3" key="1">
    <citation type="submission" date="2015-07" db="EMBL/GenBank/DDBJ databases">
        <title>Fjat-14205 dsm 2895.</title>
        <authorList>
            <person name="Liu B."/>
            <person name="Wang J."/>
            <person name="Zhu Y."/>
            <person name="Liu G."/>
            <person name="Chen Q."/>
            <person name="Chen Z."/>
            <person name="Lan J."/>
            <person name="Che J."/>
            <person name="Ge C."/>
            <person name="Shi H."/>
            <person name="Pan Z."/>
            <person name="Liu X."/>
        </authorList>
    </citation>
    <scope>NUCLEOTIDE SEQUENCE [LARGE SCALE GENOMIC DNA]</scope>
    <source>
        <strain evidence="1 3">DSM 2895</strain>
    </source>
</reference>
<protein>
    <submittedName>
        <fullName evidence="1">Uncharacterized protein</fullName>
    </submittedName>
</protein>
<name>A0A0D1VL82_ANEMI</name>
<sequence length="68" mass="8060">MNEPQRNIAVRLKKEVANQTATQSKYEVPKMFLRIDFYEFPDLSPKKTEELETELHVAINKVLNKYFS</sequence>
<dbReference type="STRING" id="47500.AF333_28775"/>
<dbReference type="AlphaFoldDB" id="A0A0D1VL82"/>
<dbReference type="Proteomes" id="UP000182836">
    <property type="component" value="Unassembled WGS sequence"/>
</dbReference>
<dbReference type="EMBL" id="FNED01000028">
    <property type="protein sequence ID" value="SDJ78622.1"/>
    <property type="molecule type" value="Genomic_DNA"/>
</dbReference>
<dbReference type="EMBL" id="LGUG01000012">
    <property type="protein sequence ID" value="KON90481.1"/>
    <property type="molecule type" value="Genomic_DNA"/>
</dbReference>
<dbReference type="GeneID" id="42309128"/>
<proteinExistence type="predicted"/>
<reference evidence="2 4" key="2">
    <citation type="submission" date="2016-10" db="EMBL/GenBank/DDBJ databases">
        <authorList>
            <person name="de Groot N.N."/>
        </authorList>
    </citation>
    <scope>NUCLEOTIDE SEQUENCE [LARGE SCALE GENOMIC DNA]</scope>
    <source>
        <strain evidence="2 4">DSM 2895</strain>
    </source>
</reference>
<evidence type="ECO:0000313" key="3">
    <source>
        <dbReference type="Proteomes" id="UP000037269"/>
    </source>
</evidence>
<evidence type="ECO:0000313" key="4">
    <source>
        <dbReference type="Proteomes" id="UP000182836"/>
    </source>
</evidence>
<keyword evidence="3" id="KW-1185">Reference proteome</keyword>
<organism evidence="1 3">
    <name type="scientific">Aneurinibacillus migulanus</name>
    <name type="common">Bacillus migulanus</name>
    <dbReference type="NCBI Taxonomy" id="47500"/>
    <lineage>
        <taxon>Bacteria</taxon>
        <taxon>Bacillati</taxon>
        <taxon>Bacillota</taxon>
        <taxon>Bacilli</taxon>
        <taxon>Bacillales</taxon>
        <taxon>Paenibacillaceae</taxon>
        <taxon>Aneurinibacillus group</taxon>
        <taxon>Aneurinibacillus</taxon>
    </lineage>
</organism>
<dbReference type="RefSeq" id="WP_043063269.1">
    <property type="nucleotide sequence ID" value="NZ_BJOA01000092.1"/>
</dbReference>